<feature type="region of interest" description="Disordered" evidence="1">
    <location>
        <begin position="343"/>
        <end position="529"/>
    </location>
</feature>
<proteinExistence type="predicted"/>
<feature type="compositionally biased region" description="Polar residues" evidence="1">
    <location>
        <begin position="1011"/>
        <end position="1028"/>
    </location>
</feature>
<feature type="compositionally biased region" description="Basic and acidic residues" evidence="1">
    <location>
        <begin position="874"/>
        <end position="903"/>
    </location>
</feature>
<reference evidence="2" key="1">
    <citation type="submission" date="2014-11" db="EMBL/GenBank/DDBJ databases">
        <authorList>
            <person name="Otto D Thomas"/>
            <person name="Naeem Raeece"/>
        </authorList>
    </citation>
    <scope>NUCLEOTIDE SEQUENCE</scope>
</reference>
<feature type="compositionally biased region" description="Basic and acidic residues" evidence="1">
    <location>
        <begin position="1841"/>
        <end position="1853"/>
    </location>
</feature>
<feature type="compositionally biased region" description="Low complexity" evidence="1">
    <location>
        <begin position="2154"/>
        <end position="2164"/>
    </location>
</feature>
<dbReference type="VEuPathDB" id="CryptoDB:Cvel_9511"/>
<feature type="compositionally biased region" description="Basic and acidic residues" evidence="1">
    <location>
        <begin position="1270"/>
        <end position="1289"/>
    </location>
</feature>
<evidence type="ECO:0000313" key="2">
    <source>
        <dbReference type="EMBL" id="CEM49635.1"/>
    </source>
</evidence>
<gene>
    <name evidence="2" type="ORF">Cvel_9511</name>
</gene>
<protein>
    <submittedName>
        <fullName evidence="2">Uncharacterized protein</fullName>
    </submittedName>
</protein>
<feature type="compositionally biased region" description="Gly residues" evidence="1">
    <location>
        <begin position="1500"/>
        <end position="1512"/>
    </location>
</feature>
<evidence type="ECO:0000256" key="1">
    <source>
        <dbReference type="SAM" id="MobiDB-lite"/>
    </source>
</evidence>
<feature type="compositionally biased region" description="Basic and acidic residues" evidence="1">
    <location>
        <begin position="2180"/>
        <end position="2189"/>
    </location>
</feature>
<dbReference type="PANTHER" id="PTHR36812:SF9">
    <property type="entry name" value="MYB-LIKE PROTEIN X ISOFORM X1"/>
    <property type="match status" value="1"/>
</dbReference>
<feature type="compositionally biased region" description="Basic and acidic residues" evidence="1">
    <location>
        <begin position="1812"/>
        <end position="1833"/>
    </location>
</feature>
<feature type="compositionally biased region" description="Basic and acidic residues" evidence="1">
    <location>
        <begin position="716"/>
        <end position="731"/>
    </location>
</feature>
<feature type="region of interest" description="Disordered" evidence="1">
    <location>
        <begin position="1142"/>
        <end position="1357"/>
    </location>
</feature>
<feature type="compositionally biased region" description="Basic residues" evidence="1">
    <location>
        <begin position="1474"/>
        <end position="1494"/>
    </location>
</feature>
<feature type="region of interest" description="Disordered" evidence="1">
    <location>
        <begin position="234"/>
        <end position="316"/>
    </location>
</feature>
<feature type="region of interest" description="Disordered" evidence="1">
    <location>
        <begin position="798"/>
        <end position="1070"/>
    </location>
</feature>
<dbReference type="EMBL" id="CDMZ01004396">
    <property type="protein sequence ID" value="CEM49635.1"/>
    <property type="molecule type" value="Genomic_DNA"/>
</dbReference>
<feature type="compositionally biased region" description="Low complexity" evidence="1">
    <location>
        <begin position="46"/>
        <end position="61"/>
    </location>
</feature>
<feature type="region of interest" description="Disordered" evidence="1">
    <location>
        <begin position="1448"/>
        <end position="1513"/>
    </location>
</feature>
<organism evidence="2">
    <name type="scientific">Chromera velia CCMP2878</name>
    <dbReference type="NCBI Taxonomy" id="1169474"/>
    <lineage>
        <taxon>Eukaryota</taxon>
        <taxon>Sar</taxon>
        <taxon>Alveolata</taxon>
        <taxon>Colpodellida</taxon>
        <taxon>Chromeraceae</taxon>
        <taxon>Chromera</taxon>
    </lineage>
</organism>
<feature type="compositionally biased region" description="Acidic residues" evidence="1">
    <location>
        <begin position="908"/>
        <end position="918"/>
    </location>
</feature>
<feature type="compositionally biased region" description="Low complexity" evidence="1">
    <location>
        <begin position="1240"/>
        <end position="1258"/>
    </location>
</feature>
<feature type="compositionally biased region" description="Polar residues" evidence="1">
    <location>
        <begin position="113"/>
        <end position="128"/>
    </location>
</feature>
<dbReference type="PANTHER" id="PTHR36812">
    <property type="entry name" value="NEUROFILAMENT TRIPLET M PROTEIN-LIKE PROTEIN"/>
    <property type="match status" value="1"/>
</dbReference>
<feature type="compositionally biased region" description="Basic and acidic residues" evidence="1">
    <location>
        <begin position="199"/>
        <end position="217"/>
    </location>
</feature>
<feature type="compositionally biased region" description="Basic and acidic residues" evidence="1">
    <location>
        <begin position="131"/>
        <end position="145"/>
    </location>
</feature>
<feature type="compositionally biased region" description="Basic and acidic residues" evidence="1">
    <location>
        <begin position="1732"/>
        <end position="1744"/>
    </location>
</feature>
<feature type="compositionally biased region" description="Acidic residues" evidence="1">
    <location>
        <begin position="1060"/>
        <end position="1070"/>
    </location>
</feature>
<feature type="compositionally biased region" description="Low complexity" evidence="1">
    <location>
        <begin position="438"/>
        <end position="448"/>
    </location>
</feature>
<feature type="compositionally biased region" description="Polar residues" evidence="1">
    <location>
        <begin position="2191"/>
        <end position="2203"/>
    </location>
</feature>
<feature type="compositionally biased region" description="Basic and acidic residues" evidence="1">
    <location>
        <begin position="835"/>
        <end position="847"/>
    </location>
</feature>
<feature type="region of interest" description="Disordered" evidence="1">
    <location>
        <begin position="2143"/>
        <end position="2308"/>
    </location>
</feature>
<feature type="compositionally biased region" description="Basic and acidic residues" evidence="1">
    <location>
        <begin position="291"/>
        <end position="316"/>
    </location>
</feature>
<feature type="region of interest" description="Disordered" evidence="1">
    <location>
        <begin position="693"/>
        <end position="783"/>
    </location>
</feature>
<feature type="compositionally biased region" description="Basic and acidic residues" evidence="1">
    <location>
        <begin position="1"/>
        <end position="13"/>
    </location>
</feature>
<feature type="compositionally biased region" description="Gly residues" evidence="1">
    <location>
        <begin position="365"/>
        <end position="375"/>
    </location>
</feature>
<feature type="compositionally biased region" description="Basic and acidic residues" evidence="1">
    <location>
        <begin position="349"/>
        <end position="364"/>
    </location>
</feature>
<feature type="compositionally biased region" description="Basic and acidic residues" evidence="1">
    <location>
        <begin position="920"/>
        <end position="938"/>
    </location>
</feature>
<feature type="compositionally biased region" description="Basic and acidic residues" evidence="1">
    <location>
        <begin position="152"/>
        <end position="169"/>
    </location>
</feature>
<name>A0A0G4HYM6_9ALVE</name>
<feature type="compositionally biased region" description="Low complexity" evidence="1">
    <location>
        <begin position="1195"/>
        <end position="1212"/>
    </location>
</feature>
<feature type="region of interest" description="Disordered" evidence="1">
    <location>
        <begin position="1723"/>
        <end position="1853"/>
    </location>
</feature>
<feature type="compositionally biased region" description="Pro residues" evidence="1">
    <location>
        <begin position="1782"/>
        <end position="1791"/>
    </location>
</feature>
<accession>A0A0G4HYM6</accession>
<feature type="compositionally biased region" description="Basic and acidic residues" evidence="1">
    <location>
        <begin position="62"/>
        <end position="89"/>
    </location>
</feature>
<feature type="compositionally biased region" description="Gly residues" evidence="1">
    <location>
        <begin position="2223"/>
        <end position="2235"/>
    </location>
</feature>
<feature type="region of interest" description="Disordered" evidence="1">
    <location>
        <begin position="1970"/>
        <end position="2021"/>
    </location>
</feature>
<feature type="compositionally biased region" description="Low complexity" evidence="1">
    <location>
        <begin position="703"/>
        <end position="715"/>
    </location>
</feature>
<feature type="compositionally biased region" description="Low complexity" evidence="1">
    <location>
        <begin position="2267"/>
        <end position="2281"/>
    </location>
</feature>
<sequence>MQEDHDQAEKENENNPEPPQLLRKSGTGNEERSGSPEVPLFPPMTSQQSSSSSYAAPAGPESESRNEEGAVEKKWKEEDQTAEKGEKKIQSPPSPSPSLSPLAQTDAKVQGFVATSMSEMGDKLTTQRAPAETETKRRETEKENHPSNPPPDHNRRQEDRENLKEKADEVSSDEEADPFCPRELKILPRGAAVSRPWRHQAEPRHLKGGEGEGRERERAFPLFSLKKALAPYRTHSDVRLDARVAAVAPEEEKEKDEPEKEEEGGKGKEKEKEVSDKEKEKGGVHTQSQNNKEREKDKDRTRVDISKMEQEYREKNQVVDSLTACVNSLLARISKTGLVGHPESTCFRVAREKQRRREDHDERGGGLVADGGGDGLPDRKKHKQKKAQAVPPPAARRDFFYEEDGWLDDSGVLSDFGIDSEDEREDLDRDLEGYTSTSSSSAASASDSEGGGSGSDGDGDSEEKERETDGESEADMARALFSSFRCVAESSESSGTEGEREREERRRKRRKEGMERREEESEDEEEDERVWQIEKTKIPFKDNQEWADCFETLEDKCMNATNQEAQKRKVKDALDEIWDSLYKEPDQGSLKVSARDYAKEVLGQTKEGTARFEKLMERLCDCCKDLAPRMTRKNFCTWWRVLCYQRLITTVIEQEEEPRYLEAIAKSVTGPEEGEGGKFRSALKQAIKNFKQLSKQKEKERQVSSSSSSSSSGPAKEPEEKKENEKEKEKNLLAPPSPFPLSSSNAEKEKEGQNAMLSFMSPPMRSSAGSHLVASTPPHARIGRSPSLLLRWAFASAEPRAGPPMPGASPSSVLLARRQSQGEAEGEGQARRSQQQKDPEEEGKPREEEIEEAPGLGPGQPKKNPIIMCLSPVPEERERDMEEHTHRDLKREREREGGSREAPLEPSGDSDGDVDMEPVDGCKDGNQERSREPSHPSSERGSGAGTPGGPPRRFPRVLQQLHQQQQEEEERERVGKSTATTPVRRDRGEPGSLHFHPHPHPNPLPPPSRAESVQSRSDAAAPQPQSTFAADRDPFLSVALALGEEEGGEGEGGMGALCGGEEEGEGPSEEEAVALTLFEGKRAEWFSFLASSKEHQERWQKAKAAAPAEEEEQSLWELTVLAWCVRAFPQCRATGNPPCSLPLPPPFPVTDPQQQLAGEGEKEDEKMSSVPVPHATERAPAASSSSSASGGGVGSSVDADVGMAAAEGEAGVQPAEDDTVREYGGDVLMGEPAEPNGDGQVVPILVLQPSVSPPSSSSDSAGRRAPIQANKEEPPEGKKEGDPQVEHAAPRVGTQAKQEEEEAEREGGGLRLRLTKDCAQSAEEGGKEGDKQASAPLPEVGVGAGGKETAKKKPTTPSIFPQEWAETLCRWESLHKLRMQAIAELRKVNPNRGRELEEKFEKEFYIFLAKRLKRMLVDHPAYRLEWEHLRIPFNMIREHLKLMRLEMGPRTVPKKPAPEMSKAAKNRNEEEHRHLKAKREKIRNNAKARAKSRGSSKSGTPGGTGAGSGRSLGGMINVKGLPGVGAAGKGAAAGGAGGTCGGETKTASCGGHLLCNREKERERVTEKIYWFEKNVPKRALPGALPRNRLTLPVTFVVFVRRDGVGGGDCGEKREGGEKELLKSAEPSKLSELQEVKVVLHNHPYQLPGFATRAPHKWRLCVNDADVVQRAKAQLKAGLHTAAFWGFPPQASPHSSDQLTFSSPEACLRCLASLFPCRLFDPPSDAFLPAPPPREEKKGQAKEMEQPAAQSQTEKEKKKAGRAKAIQIHPPRPCSLIPLNPFEAPPGVPPAPMQTETETEGGSAAGDSGETEGEGRQEGKGQERGGEGGEKEDATSAEVNPETERATEEASERQKNACMRLLKMRVLDPRTGSDRLFSLLDILTLAFVRDEEDKANSRAFLLLQTGTELASSSSSCSSPAETNGDQQNFRKCGQMVEAFPFFSGGWVKFQLPPTETERTKAGISQNRNFAHHQKQAAGASHPVSAASVNPMPLHRPVPPSTLMKPSPAPSMEPEIEPSGEHPVSLPLHHFSAAPAALHRGKGTGRETARAPPPHTATGVAKPPLAHRRPPNPIPTPNLNTAAPSSAFALNPARSVLPPHSSVMPPSAVRDLGGRLGFSEAVPTGAPRVRPAGWGDIEVGGEIEKDNQNCKKRKASALASSSSSDAPQTVFGSVSAVPGGQRGREREREETAPFQSRSKILTVTSRGGGRGVGAALGAPRERNGGGDGGNLAAGVGGRTRTAPLPSSLLGGSGAGGQLRGPGQPGQGRGASPPAQPPQARAPSVRLVTTRPDGQTVRGPWMTHITDPGLAEPPYEAWQFARRPG</sequence>
<feature type="compositionally biased region" description="Basic and acidic residues" evidence="1">
    <location>
        <begin position="250"/>
        <end position="283"/>
    </location>
</feature>
<feature type="region of interest" description="Disordered" evidence="1">
    <location>
        <begin position="2037"/>
        <end position="2077"/>
    </location>
</feature>
<feature type="region of interest" description="Disordered" evidence="1">
    <location>
        <begin position="1"/>
        <end position="217"/>
    </location>
</feature>
<feature type="compositionally biased region" description="Gly residues" evidence="1">
    <location>
        <begin position="2248"/>
        <end position="2266"/>
    </location>
</feature>